<dbReference type="GO" id="GO:0004176">
    <property type="term" value="F:ATP-dependent peptidase activity"/>
    <property type="evidence" value="ECO:0007669"/>
    <property type="project" value="InterPro"/>
</dbReference>
<dbReference type="SMART" id="SM00382">
    <property type="entry name" value="AAA"/>
    <property type="match status" value="1"/>
</dbReference>
<evidence type="ECO:0000313" key="2">
    <source>
        <dbReference type="EMBL" id="THV34958.1"/>
    </source>
</evidence>
<comment type="caution">
    <text evidence="2">The sequence shown here is derived from an EMBL/GenBank/DDBJ whole genome shotgun (WGS) entry which is preliminary data.</text>
</comment>
<dbReference type="AlphaFoldDB" id="A0A4S8PU83"/>
<evidence type="ECO:0000259" key="1">
    <source>
        <dbReference type="SMART" id="SM00382"/>
    </source>
</evidence>
<dbReference type="InterPro" id="IPR000642">
    <property type="entry name" value="Peptidase_M41"/>
</dbReference>
<dbReference type="InterPro" id="IPR003593">
    <property type="entry name" value="AAA+_ATPase"/>
</dbReference>
<dbReference type="GO" id="GO:0030163">
    <property type="term" value="P:protein catabolic process"/>
    <property type="evidence" value="ECO:0007669"/>
    <property type="project" value="TreeGrafter"/>
</dbReference>
<evidence type="ECO:0000313" key="3">
    <source>
        <dbReference type="Proteomes" id="UP000307378"/>
    </source>
</evidence>
<dbReference type="SUPFAM" id="SSF140990">
    <property type="entry name" value="FtsH protease domain-like"/>
    <property type="match status" value="1"/>
</dbReference>
<dbReference type="Gene3D" id="3.40.50.300">
    <property type="entry name" value="P-loop containing nucleotide triphosphate hydrolases"/>
    <property type="match status" value="1"/>
</dbReference>
<dbReference type="GO" id="GO:0004222">
    <property type="term" value="F:metalloendopeptidase activity"/>
    <property type="evidence" value="ECO:0007669"/>
    <property type="project" value="InterPro"/>
</dbReference>
<dbReference type="PANTHER" id="PTHR23076:SF97">
    <property type="entry name" value="ATP-DEPENDENT ZINC METALLOPROTEASE YME1L1"/>
    <property type="match status" value="1"/>
</dbReference>
<organism evidence="2 3">
    <name type="scientific">Rhizobium rosettiformans W3</name>
    <dbReference type="NCBI Taxonomy" id="538378"/>
    <lineage>
        <taxon>Bacteria</taxon>
        <taxon>Pseudomonadati</taxon>
        <taxon>Pseudomonadota</taxon>
        <taxon>Alphaproteobacteria</taxon>
        <taxon>Hyphomicrobiales</taxon>
        <taxon>Rhizobiaceae</taxon>
        <taxon>Rhizobium/Agrobacterium group</taxon>
        <taxon>Rhizobium</taxon>
    </lineage>
</organism>
<proteinExistence type="predicted"/>
<accession>A0A4S8PU83</accession>
<dbReference type="GO" id="GO:0005886">
    <property type="term" value="C:plasma membrane"/>
    <property type="evidence" value="ECO:0007669"/>
    <property type="project" value="TreeGrafter"/>
</dbReference>
<dbReference type="Proteomes" id="UP000307378">
    <property type="component" value="Unassembled WGS sequence"/>
</dbReference>
<reference evidence="2 3" key="1">
    <citation type="submission" date="2019-04" db="EMBL/GenBank/DDBJ databases">
        <title>genome sequence of strain W3.</title>
        <authorList>
            <person name="Gao J."/>
            <person name="Sun J."/>
        </authorList>
    </citation>
    <scope>NUCLEOTIDE SEQUENCE [LARGE SCALE GENOMIC DNA]</scope>
    <source>
        <strain evidence="2 3">W3</strain>
    </source>
</reference>
<dbReference type="EMBL" id="STGU01000007">
    <property type="protein sequence ID" value="THV34958.1"/>
    <property type="molecule type" value="Genomic_DNA"/>
</dbReference>
<dbReference type="GO" id="GO:0006508">
    <property type="term" value="P:proteolysis"/>
    <property type="evidence" value="ECO:0007669"/>
    <property type="project" value="InterPro"/>
</dbReference>
<protein>
    <submittedName>
        <fullName evidence="2">AAA family ATPase</fullName>
    </submittedName>
</protein>
<sequence length="532" mass="58084">MDLDGDAKLFADAVVNVSPRCRRHAEAALRRSGLPIVNEHVELLLSKPWPLLDKAFQDRRSPLLSFQRLKQLPRTAPPSCSETEAAGPTLAELHGFGAAADWGRDLAIDLTDYKAGKIKWEDVDPGVLLSGPPGTGKTMFAKALADTCMVPLVYGSPAAWQEAGSLDAHLKAIRKSFAEAKAVAPAILFIDEVDTIGSRDTRDNNQLYARAVITAFLELLDGFDRRAGVVVVAACNHPQQVDPAIRRAGRLDRHLPISPPDSAARLAILQHYGEVELDQAHVEMFGLASSGLSGADIKRITRDAKRSARRRREPLNSAHILEHLPTVVALPSDYVRAIAIHEAGHAVVAACMHFPVRDIRLSSHKVEGELTNTLGAVSYSHSAFTRRTRTFYLDQICTYLGGMAAETEVFGSFSDFCAGSHLADLNVVTHLATTLEGALGMGETLIVEDQSPGRLERLRDYNPELRRNTDALISASFDRAKKIIRENRAALDDIVTKLIEKRSMSGSDVCEILEWHNRPKVSLAKASRPGAS</sequence>
<name>A0A4S8PU83_9HYPH</name>
<dbReference type="InterPro" id="IPR037219">
    <property type="entry name" value="Peptidase_M41-like"/>
</dbReference>
<dbReference type="SUPFAM" id="SSF52540">
    <property type="entry name" value="P-loop containing nucleoside triphosphate hydrolases"/>
    <property type="match status" value="1"/>
</dbReference>
<feature type="domain" description="AAA+ ATPase" evidence="1">
    <location>
        <begin position="123"/>
        <end position="261"/>
    </location>
</feature>
<dbReference type="Gene3D" id="1.20.58.760">
    <property type="entry name" value="Peptidase M41"/>
    <property type="match status" value="1"/>
</dbReference>
<dbReference type="GO" id="GO:0016887">
    <property type="term" value="F:ATP hydrolysis activity"/>
    <property type="evidence" value="ECO:0007669"/>
    <property type="project" value="InterPro"/>
</dbReference>
<dbReference type="InterPro" id="IPR003959">
    <property type="entry name" value="ATPase_AAA_core"/>
</dbReference>
<dbReference type="GO" id="GO:0005524">
    <property type="term" value="F:ATP binding"/>
    <property type="evidence" value="ECO:0007669"/>
    <property type="project" value="InterPro"/>
</dbReference>
<dbReference type="PANTHER" id="PTHR23076">
    <property type="entry name" value="METALLOPROTEASE M41 FTSH"/>
    <property type="match status" value="1"/>
</dbReference>
<dbReference type="Pfam" id="PF01434">
    <property type="entry name" value="Peptidase_M41"/>
    <property type="match status" value="1"/>
</dbReference>
<dbReference type="InterPro" id="IPR027417">
    <property type="entry name" value="P-loop_NTPase"/>
</dbReference>
<gene>
    <name evidence="2" type="ORF">FAA86_13660</name>
</gene>
<dbReference type="Pfam" id="PF00004">
    <property type="entry name" value="AAA"/>
    <property type="match status" value="1"/>
</dbReference>
<dbReference type="Gene3D" id="1.10.8.60">
    <property type="match status" value="1"/>
</dbReference>